<name>A0A955LA55_9BACT</name>
<dbReference type="EMBL" id="JAGQLH010000149">
    <property type="protein sequence ID" value="MCA9386384.1"/>
    <property type="molecule type" value="Genomic_DNA"/>
</dbReference>
<evidence type="ECO:0000313" key="1">
    <source>
        <dbReference type="EMBL" id="MCA9386384.1"/>
    </source>
</evidence>
<dbReference type="Proteomes" id="UP000754563">
    <property type="component" value="Unassembled WGS sequence"/>
</dbReference>
<gene>
    <name evidence="1" type="ORF">KC717_07105</name>
</gene>
<protein>
    <submittedName>
        <fullName evidence="1">Uncharacterized protein</fullName>
    </submittedName>
</protein>
<sequence>MVVMINKEVREYLNKIDNSSSRLKEHEISAKIRGFIGTQKERTLEDDAEIFAFSVYTDESNETAWNSYFGPIASFADKDGKPVDFPSLDTLSKETLDYWSHRLKNVNHAYFKARYADLLIEFKDYSESSVGPEIFVVAIDAHIALSKQEGLEGIYAKQELERAYFLAKKYKQKDKLQNIFDLSVSLESKIAQDDKPGLWGFTLEWFLLGSKISIPEDILDAYLESLEERRVRLLKQNSVWPLENATIGLARYYKFINDSSKAEAV</sequence>
<reference evidence="1" key="2">
    <citation type="journal article" date="2021" name="Microbiome">
        <title>Successional dynamics and alternative stable states in a saline activated sludge microbial community over 9 years.</title>
        <authorList>
            <person name="Wang Y."/>
            <person name="Ye J."/>
            <person name="Ju F."/>
            <person name="Liu L."/>
            <person name="Boyd J.A."/>
            <person name="Deng Y."/>
            <person name="Parks D.H."/>
            <person name="Jiang X."/>
            <person name="Yin X."/>
            <person name="Woodcroft B.J."/>
            <person name="Tyson G.W."/>
            <person name="Hugenholtz P."/>
            <person name="Polz M.F."/>
            <person name="Zhang T."/>
        </authorList>
    </citation>
    <scope>NUCLEOTIDE SEQUENCE</scope>
    <source>
        <strain evidence="1">HKST-UBA11</strain>
    </source>
</reference>
<evidence type="ECO:0000313" key="2">
    <source>
        <dbReference type="Proteomes" id="UP000754563"/>
    </source>
</evidence>
<proteinExistence type="predicted"/>
<comment type="caution">
    <text evidence="1">The sequence shown here is derived from an EMBL/GenBank/DDBJ whole genome shotgun (WGS) entry which is preliminary data.</text>
</comment>
<organism evidence="1 2">
    <name type="scientific">Candidatus Dojkabacteria bacterium</name>
    <dbReference type="NCBI Taxonomy" id="2099670"/>
    <lineage>
        <taxon>Bacteria</taxon>
        <taxon>Candidatus Dojkabacteria</taxon>
    </lineage>
</organism>
<reference evidence="1" key="1">
    <citation type="submission" date="2020-04" db="EMBL/GenBank/DDBJ databases">
        <authorList>
            <person name="Zhang T."/>
        </authorList>
    </citation>
    <scope>NUCLEOTIDE SEQUENCE</scope>
    <source>
        <strain evidence="1">HKST-UBA11</strain>
    </source>
</reference>
<feature type="non-terminal residue" evidence="1">
    <location>
        <position position="265"/>
    </location>
</feature>
<dbReference type="AlphaFoldDB" id="A0A955LA55"/>
<accession>A0A955LA55</accession>